<feature type="domain" description="Glycosyl transferase family 1" evidence="1">
    <location>
        <begin position="186"/>
        <end position="349"/>
    </location>
</feature>
<organism evidence="3 4">
    <name type="scientific">Candidatus Pristimantibacillus lignocellulolyticus</name>
    <dbReference type="NCBI Taxonomy" id="2994561"/>
    <lineage>
        <taxon>Bacteria</taxon>
        <taxon>Bacillati</taxon>
        <taxon>Bacillota</taxon>
        <taxon>Bacilli</taxon>
        <taxon>Bacillales</taxon>
        <taxon>Paenibacillaceae</taxon>
        <taxon>Candidatus Pristimantibacillus</taxon>
    </lineage>
</organism>
<dbReference type="Gene3D" id="3.40.50.2000">
    <property type="entry name" value="Glycogen Phosphorylase B"/>
    <property type="match status" value="2"/>
</dbReference>
<dbReference type="PANTHER" id="PTHR45947:SF3">
    <property type="entry name" value="SULFOQUINOVOSYL TRANSFERASE SQD2"/>
    <property type="match status" value="1"/>
</dbReference>
<dbReference type="Pfam" id="PF13439">
    <property type="entry name" value="Glyco_transf_4"/>
    <property type="match status" value="1"/>
</dbReference>
<dbReference type="InterPro" id="IPR001296">
    <property type="entry name" value="Glyco_trans_1"/>
</dbReference>
<dbReference type="InterPro" id="IPR028098">
    <property type="entry name" value="Glyco_trans_4-like_N"/>
</dbReference>
<dbReference type="Proteomes" id="UP001056756">
    <property type="component" value="Chromosome"/>
</dbReference>
<dbReference type="GO" id="GO:0016757">
    <property type="term" value="F:glycosyltransferase activity"/>
    <property type="evidence" value="ECO:0007669"/>
    <property type="project" value="InterPro"/>
</dbReference>
<dbReference type="AlphaFoldDB" id="A0A9J6ZCU5"/>
<evidence type="ECO:0000259" key="1">
    <source>
        <dbReference type="Pfam" id="PF00534"/>
    </source>
</evidence>
<name>A0A9J6ZCU5_9BACL</name>
<dbReference type="PANTHER" id="PTHR45947">
    <property type="entry name" value="SULFOQUINOVOSYL TRANSFERASE SQD2"/>
    <property type="match status" value="1"/>
</dbReference>
<accession>A0A9J6ZCU5</accession>
<protein>
    <submittedName>
        <fullName evidence="3">Glycosyltransferase family 4 protein</fullName>
    </submittedName>
</protein>
<proteinExistence type="predicted"/>
<feature type="domain" description="Glycosyltransferase subfamily 4-like N-terminal" evidence="2">
    <location>
        <begin position="25"/>
        <end position="158"/>
    </location>
</feature>
<gene>
    <name evidence="3" type="ORF">NAG76_19615</name>
</gene>
<dbReference type="CDD" id="cd03808">
    <property type="entry name" value="GT4_CapM-like"/>
    <property type="match status" value="1"/>
</dbReference>
<reference evidence="3" key="1">
    <citation type="submission" date="2022-05" db="EMBL/GenBank/DDBJ databases">
        <title>Novel bacterial taxa in a minimal lignocellulolytic consortium and its capacity to transform plastics disclosed by genome-resolved metagenomics.</title>
        <authorList>
            <person name="Rodriguez C.A.D."/>
            <person name="Diaz-Garcia L."/>
            <person name="Herrera K."/>
            <person name="Tarazona N.A."/>
            <person name="Sproer C."/>
            <person name="Overmann J."/>
            <person name="Jimenez D.J."/>
        </authorList>
    </citation>
    <scope>NUCLEOTIDE SEQUENCE</scope>
    <source>
        <strain evidence="3">MAG5</strain>
    </source>
</reference>
<sequence length="384" mass="43740">MAKVLISVHLGRHFYKFGHSDYEVLLQLGHEVHVAANFGDDLDKFDDPRVTKHHINFDRSPFSFQNVKALRELEKLLQKQHFDLIHTQSPSGGAITRLAARKTRKKGTRVIYTAHGFHFFKGAPRKNWLIYFQIEKFLSRFTDCIITINKEDENTAKDKLLSSQVQYVPGVGIDTGKFKSVSIEKKDQLRKQYGYASNDQIIIYVGELSIRKNQKLLIEAMSLVDTGSPMKLLLVGTGILEVHLKQLVKDANLEDTIKFLGYRNDVDNLMGLSDIVISTSLQEGLPLNILEAMASELPIIATSCRGNRDLVINNFNGILVGHNAKDIAQAIQSLSNDRKKRITFGQHNKEIVHQYSKSVIQEKMSKLYEIELLHTNQYSHLREN</sequence>
<evidence type="ECO:0000313" key="3">
    <source>
        <dbReference type="EMBL" id="URN94006.1"/>
    </source>
</evidence>
<evidence type="ECO:0000259" key="2">
    <source>
        <dbReference type="Pfam" id="PF13439"/>
    </source>
</evidence>
<dbReference type="EMBL" id="CP097899">
    <property type="protein sequence ID" value="URN94006.1"/>
    <property type="molecule type" value="Genomic_DNA"/>
</dbReference>
<dbReference type="Pfam" id="PF00534">
    <property type="entry name" value="Glycos_transf_1"/>
    <property type="match status" value="1"/>
</dbReference>
<dbReference type="KEGG" id="plig:NAG76_19615"/>
<evidence type="ECO:0000313" key="4">
    <source>
        <dbReference type="Proteomes" id="UP001056756"/>
    </source>
</evidence>
<dbReference type="SUPFAM" id="SSF53756">
    <property type="entry name" value="UDP-Glycosyltransferase/glycogen phosphorylase"/>
    <property type="match status" value="1"/>
</dbReference>
<dbReference type="InterPro" id="IPR050194">
    <property type="entry name" value="Glycosyltransferase_grp1"/>
</dbReference>